<protein>
    <submittedName>
        <fullName evidence="2">Uncharacterized protein</fullName>
    </submittedName>
</protein>
<dbReference type="Proteomes" id="UP000242414">
    <property type="component" value="Unassembled WGS sequence"/>
</dbReference>
<organism evidence="2">
    <name type="scientific">Rhizopus microsporus var. microsporus</name>
    <dbReference type="NCBI Taxonomy" id="86635"/>
    <lineage>
        <taxon>Eukaryota</taxon>
        <taxon>Fungi</taxon>
        <taxon>Fungi incertae sedis</taxon>
        <taxon>Mucoromycota</taxon>
        <taxon>Mucoromycotina</taxon>
        <taxon>Mucoromycetes</taxon>
        <taxon>Mucorales</taxon>
        <taxon>Mucorineae</taxon>
        <taxon>Rhizopodaceae</taxon>
        <taxon>Rhizopus</taxon>
    </lineage>
</organism>
<dbReference type="VEuPathDB" id="FungiDB:BCV72DRAFT_220943"/>
<keyword evidence="1" id="KW-0472">Membrane</keyword>
<evidence type="ECO:0000256" key="1">
    <source>
        <dbReference type="SAM" id="Phobius"/>
    </source>
</evidence>
<gene>
    <name evidence="2" type="ORF">BCV72DRAFT_220943</name>
</gene>
<proteinExistence type="predicted"/>
<dbReference type="EMBL" id="KV921862">
    <property type="protein sequence ID" value="ORE10783.1"/>
    <property type="molecule type" value="Genomic_DNA"/>
</dbReference>
<keyword evidence="1" id="KW-0812">Transmembrane</keyword>
<name>A0A1X0RFC6_RHIZD</name>
<keyword evidence="1" id="KW-1133">Transmembrane helix</keyword>
<evidence type="ECO:0000313" key="2">
    <source>
        <dbReference type="EMBL" id="ORE10783.1"/>
    </source>
</evidence>
<sequence>MSFFDNVTSAFETCYRGFQFTFDTIASALNFCRRGFWFAHEIIKKNNNLKSIIVIVMYIVCFLSKLRYPGLV</sequence>
<reference evidence="2" key="1">
    <citation type="journal article" date="2016" name="Proc. Natl. Acad. Sci. U.S.A.">
        <title>Lipid metabolic changes in an early divergent fungus govern the establishment of a mutualistic symbiosis with endobacteria.</title>
        <authorList>
            <person name="Lastovetsky O.A."/>
            <person name="Gaspar M.L."/>
            <person name="Mondo S.J."/>
            <person name="LaButti K.M."/>
            <person name="Sandor L."/>
            <person name="Grigoriev I.V."/>
            <person name="Henry S.A."/>
            <person name="Pawlowska T.E."/>
        </authorList>
    </citation>
    <scope>NUCLEOTIDE SEQUENCE [LARGE SCALE GENOMIC DNA]</scope>
    <source>
        <strain evidence="2">ATCC 52814</strain>
    </source>
</reference>
<feature type="transmembrane region" description="Helical" evidence="1">
    <location>
        <begin position="49"/>
        <end position="68"/>
    </location>
</feature>
<accession>A0A1X0RFC6</accession>
<dbReference type="AlphaFoldDB" id="A0A1X0RFC6"/>